<evidence type="ECO:0000259" key="2">
    <source>
        <dbReference type="Pfam" id="PF03372"/>
    </source>
</evidence>
<dbReference type="SUPFAM" id="SSF56219">
    <property type="entry name" value="DNase I-like"/>
    <property type="match status" value="1"/>
</dbReference>
<protein>
    <recommendedName>
        <fullName evidence="2">Endonuclease/exonuclease/phosphatase domain-containing protein</fullName>
    </recommendedName>
</protein>
<reference evidence="3 4" key="1">
    <citation type="submission" date="2020-02" db="EMBL/GenBank/DDBJ databases">
        <authorList>
            <person name="Zheng R.K."/>
            <person name="Sun C.M."/>
        </authorList>
    </citation>
    <scope>NUCLEOTIDE SEQUENCE [LARGE SCALE GENOMIC DNA]</scope>
    <source>
        <strain evidence="4">rifampicinis</strain>
    </source>
</reference>
<proteinExistence type="predicted"/>
<dbReference type="InterPro" id="IPR036691">
    <property type="entry name" value="Endo/exonu/phosph_ase_sf"/>
</dbReference>
<dbReference type="RefSeq" id="WP_195169503.1">
    <property type="nucleotide sequence ID" value="NZ_CP062983.1"/>
</dbReference>
<dbReference type="GO" id="GO:0003824">
    <property type="term" value="F:catalytic activity"/>
    <property type="evidence" value="ECO:0007669"/>
    <property type="project" value="InterPro"/>
</dbReference>
<feature type="transmembrane region" description="Helical" evidence="1">
    <location>
        <begin position="115"/>
        <end position="136"/>
    </location>
</feature>
<dbReference type="InterPro" id="IPR005135">
    <property type="entry name" value="Endo/exonuclease/phosphatase"/>
</dbReference>
<dbReference type="PANTHER" id="PTHR14859">
    <property type="entry name" value="CALCOFLUOR WHITE HYPERSENSITIVE PROTEIN PRECURSOR"/>
    <property type="match status" value="1"/>
</dbReference>
<keyword evidence="4" id="KW-1185">Reference proteome</keyword>
<organism evidence="3 4">
    <name type="scientific">Phototrophicus methaneseepsis</name>
    <dbReference type="NCBI Taxonomy" id="2710758"/>
    <lineage>
        <taxon>Bacteria</taxon>
        <taxon>Bacillati</taxon>
        <taxon>Chloroflexota</taxon>
        <taxon>Candidatus Thermofontia</taxon>
        <taxon>Phototrophicales</taxon>
        <taxon>Phototrophicaceae</taxon>
        <taxon>Phototrophicus</taxon>
    </lineage>
</organism>
<feature type="transmembrane region" description="Helical" evidence="1">
    <location>
        <begin position="12"/>
        <end position="32"/>
    </location>
</feature>
<dbReference type="EMBL" id="CP062983">
    <property type="protein sequence ID" value="QPC81430.1"/>
    <property type="molecule type" value="Genomic_DNA"/>
</dbReference>
<feature type="transmembrane region" description="Helical" evidence="1">
    <location>
        <begin position="320"/>
        <end position="344"/>
    </location>
</feature>
<evidence type="ECO:0000313" key="3">
    <source>
        <dbReference type="EMBL" id="QPC81430.1"/>
    </source>
</evidence>
<keyword evidence="1" id="KW-1133">Transmembrane helix</keyword>
<gene>
    <name evidence="3" type="ORF">G4Y79_17240</name>
</gene>
<dbReference type="KEGG" id="pmet:G4Y79_17240"/>
<feature type="transmembrane region" description="Helical" evidence="1">
    <location>
        <begin position="226"/>
        <end position="247"/>
    </location>
</feature>
<dbReference type="GO" id="GO:0016020">
    <property type="term" value="C:membrane"/>
    <property type="evidence" value="ECO:0007669"/>
    <property type="project" value="GOC"/>
</dbReference>
<name>A0A7S8E6T7_9CHLR</name>
<dbReference type="Pfam" id="PF03372">
    <property type="entry name" value="Exo_endo_phos"/>
    <property type="match status" value="1"/>
</dbReference>
<feature type="transmembrane region" description="Helical" evidence="1">
    <location>
        <begin position="397"/>
        <end position="420"/>
    </location>
</feature>
<dbReference type="Gene3D" id="3.60.10.10">
    <property type="entry name" value="Endonuclease/exonuclease/phosphatase"/>
    <property type="match status" value="1"/>
</dbReference>
<dbReference type="PANTHER" id="PTHR14859:SF1">
    <property type="entry name" value="PGAP2-INTERACTING PROTEIN"/>
    <property type="match status" value="1"/>
</dbReference>
<feature type="transmembrane region" description="Helical" evidence="1">
    <location>
        <begin position="440"/>
        <end position="457"/>
    </location>
</feature>
<keyword evidence="1" id="KW-0472">Membrane</keyword>
<keyword evidence="1" id="KW-0812">Transmembrane</keyword>
<feature type="domain" description="Endonuclease/exonuclease/phosphatase" evidence="2">
    <location>
        <begin position="474"/>
        <end position="707"/>
    </location>
</feature>
<sequence>MLKRMRNITNFFPSIEVGLAGLLFISALRFIIGELYSRTASASLITQLTASGFTVDPTLAGFSNPSAVSGDIAWLGLVIALPLLTLFVGRIRVLFVPAALMLAIGRLLMGGDGMVISHLLAAEIAVSGGLLYLGLLIRNRATLVPHFFILGFVGDQLLRAWGNTLDPTWSLESAVRFFITPSTLIEIPVLPVLAILLFSFSFINILRARNGAPVVQGDIDPEHGELTFWGGIGLGAMLFLQLALLATPNAIASRTDADYTTFVPAVLAATALPLIPWVRYRARNLIAPFDTSTRGWIWLVGMILLIVIGTRLPHLRLAGLSFPIGATALVIAQLGVSLLWWWLVRPKAPRGPNLSGVWLVMSTIIFGLFVVCDLFTYEYAFVRPLAAPFAQFNDIVLPILQGFRGLGLGVLVLAILFALLPMIQSSPRIPWRNGPTMHTLGGFIFVIIVSAAGAFLARPPAIVPVVNVSDLRIGTYNIHGGYSEFYAFSIEAQAATIAGSGADVMLLQEVERGRLTSYGVDQALWLARRLKMDTRFYATNEGLQGLAVLSKVPIVFDDGVLLPSIDQQTGLQRVQIQDQPGGAITIYNTSLGLLVEDGNLEDQENNQTTQLRAILDTIAFHIQNDYDGQLGRAVLGGTFHNIPDSPLLQDLARTGFVDPFAGSNLELSATIRRVGIPPTRWDYIWLWSQTLRSTGTVVMSDSQASDHRLAVVGVQIRRDQ</sequence>
<feature type="transmembrane region" description="Helical" evidence="1">
    <location>
        <begin position="259"/>
        <end position="275"/>
    </location>
</feature>
<feature type="transmembrane region" description="Helical" evidence="1">
    <location>
        <begin position="72"/>
        <end position="88"/>
    </location>
</feature>
<dbReference type="InterPro" id="IPR051916">
    <property type="entry name" value="GPI-anchor_lipid_remodeler"/>
</dbReference>
<evidence type="ECO:0000313" key="4">
    <source>
        <dbReference type="Proteomes" id="UP000594468"/>
    </source>
</evidence>
<dbReference type="Proteomes" id="UP000594468">
    <property type="component" value="Chromosome"/>
</dbReference>
<feature type="transmembrane region" description="Helical" evidence="1">
    <location>
        <begin position="296"/>
        <end position="314"/>
    </location>
</feature>
<feature type="transmembrane region" description="Helical" evidence="1">
    <location>
        <begin position="182"/>
        <end position="206"/>
    </location>
</feature>
<accession>A0A7S8E6T7</accession>
<evidence type="ECO:0000256" key="1">
    <source>
        <dbReference type="SAM" id="Phobius"/>
    </source>
</evidence>
<feature type="transmembrane region" description="Helical" evidence="1">
    <location>
        <begin position="356"/>
        <end position="377"/>
    </location>
</feature>
<dbReference type="GO" id="GO:0006506">
    <property type="term" value="P:GPI anchor biosynthetic process"/>
    <property type="evidence" value="ECO:0007669"/>
    <property type="project" value="TreeGrafter"/>
</dbReference>
<dbReference type="AlphaFoldDB" id="A0A7S8E6T7"/>